<evidence type="ECO:0000313" key="6">
    <source>
        <dbReference type="Proteomes" id="UP001595993"/>
    </source>
</evidence>
<evidence type="ECO:0000259" key="4">
    <source>
        <dbReference type="Pfam" id="PF16859"/>
    </source>
</evidence>
<sequence>MCVAAGVVRGEYPGGTDAQEVIRAVPTPLHYRFVAGGEPLDDAAVVALPQLAESAARAGDVRALKRTASGPRAAPETRQGSDPHRGPDP</sequence>
<keyword evidence="6" id="KW-1185">Reference proteome</keyword>
<dbReference type="InterPro" id="IPR011075">
    <property type="entry name" value="TetR_C"/>
</dbReference>
<proteinExistence type="predicted"/>
<accession>A0ABV9GC15</accession>
<keyword evidence="2" id="KW-0804">Transcription</keyword>
<dbReference type="InterPro" id="IPR036271">
    <property type="entry name" value="Tet_transcr_reg_TetR-rel_C_sf"/>
</dbReference>
<protein>
    <submittedName>
        <fullName evidence="5">TetR/AcrR family transcriptional regulator C-terminal ligand-binding domain-containing protein</fullName>
    </submittedName>
</protein>
<evidence type="ECO:0000313" key="5">
    <source>
        <dbReference type="EMBL" id="MFC4610660.1"/>
    </source>
</evidence>
<dbReference type="Proteomes" id="UP001595993">
    <property type="component" value="Unassembled WGS sequence"/>
</dbReference>
<gene>
    <name evidence="5" type="ORF">ACFO9E_23095</name>
</gene>
<evidence type="ECO:0000256" key="2">
    <source>
        <dbReference type="ARBA" id="ARBA00023163"/>
    </source>
</evidence>
<feature type="region of interest" description="Disordered" evidence="3">
    <location>
        <begin position="56"/>
        <end position="89"/>
    </location>
</feature>
<dbReference type="EMBL" id="JBHSFE010000018">
    <property type="protein sequence ID" value="MFC4610660.1"/>
    <property type="molecule type" value="Genomic_DNA"/>
</dbReference>
<dbReference type="Pfam" id="PF16859">
    <property type="entry name" value="TetR_C_11"/>
    <property type="match status" value="1"/>
</dbReference>
<keyword evidence="1" id="KW-0805">Transcription regulation</keyword>
<dbReference type="Gene3D" id="1.10.357.10">
    <property type="entry name" value="Tetracycline Repressor, domain 2"/>
    <property type="match status" value="1"/>
</dbReference>
<evidence type="ECO:0000256" key="1">
    <source>
        <dbReference type="ARBA" id="ARBA00023015"/>
    </source>
</evidence>
<feature type="domain" description="Tetracyclin repressor-like C-terminal" evidence="4">
    <location>
        <begin position="3"/>
        <end position="48"/>
    </location>
</feature>
<name>A0ABV9GC15_9ACTN</name>
<dbReference type="SUPFAM" id="SSF48498">
    <property type="entry name" value="Tetracyclin repressor-like, C-terminal domain"/>
    <property type="match status" value="1"/>
</dbReference>
<reference evidence="6" key="1">
    <citation type="journal article" date="2019" name="Int. J. Syst. Evol. Microbiol.">
        <title>The Global Catalogue of Microorganisms (GCM) 10K type strain sequencing project: providing services to taxonomists for standard genome sequencing and annotation.</title>
        <authorList>
            <consortium name="The Broad Institute Genomics Platform"/>
            <consortium name="The Broad Institute Genome Sequencing Center for Infectious Disease"/>
            <person name="Wu L."/>
            <person name="Ma J."/>
        </authorList>
    </citation>
    <scope>NUCLEOTIDE SEQUENCE [LARGE SCALE GENOMIC DNA]</scope>
    <source>
        <strain evidence="6">CGMCC 4.7139</strain>
    </source>
</reference>
<evidence type="ECO:0000256" key="3">
    <source>
        <dbReference type="SAM" id="MobiDB-lite"/>
    </source>
</evidence>
<organism evidence="5 6">
    <name type="scientific">Streptomyces maoxianensis</name>
    <dbReference type="NCBI Taxonomy" id="1459942"/>
    <lineage>
        <taxon>Bacteria</taxon>
        <taxon>Bacillati</taxon>
        <taxon>Actinomycetota</taxon>
        <taxon>Actinomycetes</taxon>
        <taxon>Kitasatosporales</taxon>
        <taxon>Streptomycetaceae</taxon>
        <taxon>Streptomyces</taxon>
    </lineage>
</organism>
<comment type="caution">
    <text evidence="5">The sequence shown here is derived from an EMBL/GenBank/DDBJ whole genome shotgun (WGS) entry which is preliminary data.</text>
</comment>
<dbReference type="RefSeq" id="WP_381198948.1">
    <property type="nucleotide sequence ID" value="NZ_JBHSFE010000018.1"/>
</dbReference>
<feature type="compositionally biased region" description="Basic and acidic residues" evidence="3">
    <location>
        <begin position="79"/>
        <end position="89"/>
    </location>
</feature>